<evidence type="ECO:0000313" key="4">
    <source>
        <dbReference type="EMBL" id="AET38443.1"/>
    </source>
</evidence>
<keyword evidence="2" id="KW-1133">Transmembrane helix</keyword>
<feature type="region of interest" description="Disordered" evidence="1">
    <location>
        <begin position="1089"/>
        <end position="1118"/>
    </location>
</feature>
<keyword evidence="2" id="KW-0812">Transmembrane</keyword>
<dbReference type="HOGENOM" id="CLU_264915_0_0_1"/>
<dbReference type="GeneID" id="11468502"/>
<evidence type="ECO:0000256" key="1">
    <source>
        <dbReference type="SAM" id="MobiDB-lite"/>
    </source>
</evidence>
<sequence>MSIFNWHPKERFLGFFIQVLIKPKLYIACPLVFLFMLAYPILMLSSFNGSTNQYYFSRTELCYVEDTSAANVSFTQILIQPNDGSNILNKTILVEAFAFQQRLLQDIHPSNVLSVRSAFDMWDNSLDLLRADKRPMYTVNKKLRDLPQNLLLGATRLNGYIVSARGIATVLLAPNDLAAKRNDNFSLSRNLKALKSFSNITHFYIFDELDSMNYGKQRELLRFLVVPLTVIDYFWIVAIYAALIGYFIYSMSSLRHIKSCVGISIAVVCQLTLVIAASRTITALFYKSNDDNVLWFLFYIPVIVISLTSIVNLINSTNGTTLSLLPMDDWHGQIKSPELLEDSSPQKSFIESTIASHIKSFNCLILSICAVVFLLPFSRKTTFFVVIALFCNFILTTTFFTAILTVDHRRFNLKDILFLQDNYENLDVSLDDVCSKVSLANSVSYFVHATPILGILWLSKPLIILGGYMLFLNIRFSFVRSSSSLLYKMFNGRFSNFLSFTMPYPRIIFDRNFVAQQVMQFLLSTSNDDAGSKIKNIIFTLAVEHPIFVVKDVINSTNLASSKLHNVSQLFESTMLSSYKFEGHYFFEFLVFLVLVASLTLLILQMLSHQSESEHPVYSIPKMVKSTGSSSYSLLALKNARSSKTETDLSLDCSSGVSVFQIKELAEFGHDLDITKIITSQSPFIVSIGMDHKVLIWSPLAEPMPKPKLIPLDRRFWPILSVFISNSGNNIAFFSNLGGMTCWSRSLMSFLWSHKLDNGVIPLEGFFRTRTLPAFVKRRLLRSIPDSGISSGAVAGIISNRNALSRRSSAKSVASIGTGTTSGVDSSYENPNYEHFGEDEFVFVTNDGNINIVNSDGNLRVEILEGAMTPLRSCTKLISPRVNDRLIICDANGELFVSTVVDNIWRIKKLVIQRNMSGMMTPDCQTKNNRPHFNMPCVPTLETDYTILLVPFVGIIGRTRGNRLELIDAQTGTFIRDFEIGDFKPSTLRIFHDQPTHCKFCGSASVASFSIAYTEQHSNSLVMHTFQLESKTKNSICLRVERDPREIRCLGLESVTEKKHLLLNIEDWNVTDNNMVIGIRRKLEAMESVPKGSTSMSRSSSVASAVTGTLQRRRTSGANRQKEIFHHINSFKIHELWEGWTMNINGKVVFHEIPAGLNGLLVNHIGPIRKFGAKSIVVGFGNIMKMFYLGKEELILSTDGAGSNEENSGLKYVNKRRRDRLNNRKTYVSADYTKFDVVFTGTNK</sequence>
<feature type="transmembrane region" description="Helical" evidence="2">
    <location>
        <begin position="220"/>
        <end position="249"/>
    </location>
</feature>
<feature type="transmembrane region" description="Helical" evidence="2">
    <location>
        <begin position="585"/>
        <end position="607"/>
    </location>
</feature>
<dbReference type="OMA" id="EFQFRPM"/>
<dbReference type="RefSeq" id="XP_003645260.1">
    <property type="nucleotide sequence ID" value="XM_003645212.1"/>
</dbReference>
<feature type="transmembrane region" description="Helical" evidence="2">
    <location>
        <begin position="382"/>
        <end position="404"/>
    </location>
</feature>
<dbReference type="STRING" id="931890.G8JPY0"/>
<dbReference type="InterPro" id="IPR036322">
    <property type="entry name" value="WD40_repeat_dom_sf"/>
</dbReference>
<dbReference type="OrthoDB" id="1914839at2759"/>
<protein>
    <recommendedName>
        <fullName evidence="3">SSD domain-containing protein</fullName>
    </recommendedName>
</protein>
<dbReference type="InParanoid" id="G8JPY0"/>
<dbReference type="PROSITE" id="PS50156">
    <property type="entry name" value="SSD"/>
    <property type="match status" value="1"/>
</dbReference>
<organism evidence="4 5">
    <name type="scientific">Eremothecium cymbalariae (strain CBS 270.75 / DBVPG 7215 / KCTC 17166 / NRRL Y-17582)</name>
    <name type="common">Yeast</name>
    <dbReference type="NCBI Taxonomy" id="931890"/>
    <lineage>
        <taxon>Eukaryota</taxon>
        <taxon>Fungi</taxon>
        <taxon>Dikarya</taxon>
        <taxon>Ascomycota</taxon>
        <taxon>Saccharomycotina</taxon>
        <taxon>Saccharomycetes</taxon>
        <taxon>Saccharomycetales</taxon>
        <taxon>Saccharomycetaceae</taxon>
        <taxon>Eremothecium</taxon>
    </lineage>
</organism>
<keyword evidence="2" id="KW-0472">Membrane</keyword>
<feature type="transmembrane region" description="Helical" evidence="2">
    <location>
        <begin position="354"/>
        <end position="375"/>
    </location>
</feature>
<accession>G8JPY0</accession>
<feature type="transmembrane region" description="Helical" evidence="2">
    <location>
        <begin position="293"/>
        <end position="314"/>
    </location>
</feature>
<keyword evidence="5" id="KW-1185">Reference proteome</keyword>
<feature type="compositionally biased region" description="Low complexity" evidence="1">
    <location>
        <begin position="1093"/>
        <end position="1107"/>
    </location>
</feature>
<feature type="transmembrane region" description="Helical" evidence="2">
    <location>
        <begin position="445"/>
        <end position="471"/>
    </location>
</feature>
<gene>
    <name evidence="4" type="ordered locus">Ecym_2743</name>
</gene>
<name>G8JPY0_ERECY</name>
<dbReference type="Proteomes" id="UP000006790">
    <property type="component" value="Chromosome 2"/>
</dbReference>
<evidence type="ECO:0000259" key="3">
    <source>
        <dbReference type="PROSITE" id="PS50156"/>
    </source>
</evidence>
<dbReference type="AlphaFoldDB" id="G8JPY0"/>
<dbReference type="KEGG" id="erc:Ecym_2743"/>
<proteinExistence type="predicted"/>
<evidence type="ECO:0000313" key="5">
    <source>
        <dbReference type="Proteomes" id="UP000006790"/>
    </source>
</evidence>
<evidence type="ECO:0000256" key="2">
    <source>
        <dbReference type="SAM" id="Phobius"/>
    </source>
</evidence>
<dbReference type="EMBL" id="CP002498">
    <property type="protein sequence ID" value="AET38443.1"/>
    <property type="molecule type" value="Genomic_DNA"/>
</dbReference>
<feature type="transmembrane region" description="Helical" evidence="2">
    <location>
        <begin position="25"/>
        <end position="44"/>
    </location>
</feature>
<feature type="transmembrane region" description="Helical" evidence="2">
    <location>
        <begin position="261"/>
        <end position="286"/>
    </location>
</feature>
<feature type="domain" description="SSD" evidence="3">
    <location>
        <begin position="232"/>
        <end position="406"/>
    </location>
</feature>
<dbReference type="InterPro" id="IPR000731">
    <property type="entry name" value="SSD"/>
</dbReference>
<reference evidence="5" key="1">
    <citation type="journal article" date="2012" name="G3 (Bethesda)">
        <title>Pichia sorbitophila, an interspecies yeast hybrid reveals early steps of genome resolution following polyploidization.</title>
        <authorList>
            <person name="Leh Louis V."/>
            <person name="Despons L."/>
            <person name="Friedrich A."/>
            <person name="Martin T."/>
            <person name="Durrens P."/>
            <person name="Casaregola S."/>
            <person name="Neuveglise C."/>
            <person name="Fairhead C."/>
            <person name="Marck C."/>
            <person name="Cruz J.A."/>
            <person name="Straub M.L."/>
            <person name="Kugler V."/>
            <person name="Sacerdot C."/>
            <person name="Uzunov Z."/>
            <person name="Thierry A."/>
            <person name="Weiss S."/>
            <person name="Bleykasten C."/>
            <person name="De Montigny J."/>
            <person name="Jacques N."/>
            <person name="Jung P."/>
            <person name="Lemaire M."/>
            <person name="Mallet S."/>
            <person name="Morel G."/>
            <person name="Richard G.F."/>
            <person name="Sarkar A."/>
            <person name="Savel G."/>
            <person name="Schacherer J."/>
            <person name="Seret M.L."/>
            <person name="Talla E."/>
            <person name="Samson G."/>
            <person name="Jubin C."/>
            <person name="Poulain J."/>
            <person name="Vacherie B."/>
            <person name="Barbe V."/>
            <person name="Pelletier E."/>
            <person name="Sherman D.J."/>
            <person name="Westhof E."/>
            <person name="Weissenbach J."/>
            <person name="Baret P.V."/>
            <person name="Wincker P."/>
            <person name="Gaillardin C."/>
            <person name="Dujon B."/>
            <person name="Souciet J.L."/>
        </authorList>
    </citation>
    <scope>NUCLEOTIDE SEQUENCE [LARGE SCALE GENOMIC DNA]</scope>
    <source>
        <strain evidence="5">CBS 270.75 / DBVPG 7215 / KCTC 17166 / NRRL Y-17582</strain>
    </source>
</reference>
<dbReference type="eggNOG" id="KOG1933">
    <property type="taxonomic scope" value="Eukaryota"/>
</dbReference>
<dbReference type="SUPFAM" id="SSF50978">
    <property type="entry name" value="WD40 repeat-like"/>
    <property type="match status" value="1"/>
</dbReference>